<accession>A0ABS5Y3Y7</accession>
<proteinExistence type="predicted"/>
<evidence type="ECO:0000313" key="2">
    <source>
        <dbReference type="Proteomes" id="UP001196661"/>
    </source>
</evidence>
<sequence length="121" mass="13692">MKQDLHIMKHYNRAIVPTDKAPVVRRQGSWDNFPATYPGKIIVHQHIHQAPVQPERPSHYSPKPMADSGLGEVAKWGAGCLVALLCTWLVGNAIIHQANSNYWTNERQLQIIRNHPTGGQW</sequence>
<reference evidence="1 2" key="1">
    <citation type="journal article" date="2021" name="Mar. Drugs">
        <title>Genome Reduction and Secondary Metabolism of the Marine Sponge-Associated Cyanobacterium Leptothoe.</title>
        <authorList>
            <person name="Konstantinou D."/>
            <person name="Popin R.V."/>
            <person name="Fewer D.P."/>
            <person name="Sivonen K."/>
            <person name="Gkelis S."/>
        </authorList>
    </citation>
    <scope>NUCLEOTIDE SEQUENCE [LARGE SCALE GENOMIC DNA]</scope>
    <source>
        <strain evidence="1 2">TAU-MAC 1615</strain>
    </source>
</reference>
<protein>
    <submittedName>
        <fullName evidence="1">Uncharacterized protein</fullName>
    </submittedName>
</protein>
<dbReference type="EMBL" id="JADOER010000009">
    <property type="protein sequence ID" value="MBT9312558.1"/>
    <property type="molecule type" value="Genomic_DNA"/>
</dbReference>
<organism evidence="1 2">
    <name type="scientific">Leptothoe kymatousa TAU-MAC 1615</name>
    <dbReference type="NCBI Taxonomy" id="2364775"/>
    <lineage>
        <taxon>Bacteria</taxon>
        <taxon>Bacillati</taxon>
        <taxon>Cyanobacteriota</taxon>
        <taxon>Cyanophyceae</taxon>
        <taxon>Nodosilineales</taxon>
        <taxon>Cymatolegaceae</taxon>
        <taxon>Leptothoe</taxon>
        <taxon>Leptothoe kymatousa</taxon>
    </lineage>
</organism>
<comment type="caution">
    <text evidence="1">The sequence shown here is derived from an EMBL/GenBank/DDBJ whole genome shotgun (WGS) entry which is preliminary data.</text>
</comment>
<gene>
    <name evidence="1" type="ORF">IXB28_10105</name>
</gene>
<evidence type="ECO:0000313" key="1">
    <source>
        <dbReference type="EMBL" id="MBT9312558.1"/>
    </source>
</evidence>
<name>A0ABS5Y3Y7_9CYAN</name>
<keyword evidence="2" id="KW-1185">Reference proteome</keyword>
<dbReference type="Proteomes" id="UP001196661">
    <property type="component" value="Unassembled WGS sequence"/>
</dbReference>